<keyword evidence="1" id="KW-0472">Membrane</keyword>
<name>A0A914P2H3_9BILA</name>
<dbReference type="AlphaFoldDB" id="A0A914P2H3"/>
<organism evidence="2 3">
    <name type="scientific">Panagrolaimus davidi</name>
    <dbReference type="NCBI Taxonomy" id="227884"/>
    <lineage>
        <taxon>Eukaryota</taxon>
        <taxon>Metazoa</taxon>
        <taxon>Ecdysozoa</taxon>
        <taxon>Nematoda</taxon>
        <taxon>Chromadorea</taxon>
        <taxon>Rhabditida</taxon>
        <taxon>Tylenchina</taxon>
        <taxon>Panagrolaimomorpha</taxon>
        <taxon>Panagrolaimoidea</taxon>
        <taxon>Panagrolaimidae</taxon>
        <taxon>Panagrolaimus</taxon>
    </lineage>
</organism>
<dbReference type="Proteomes" id="UP000887578">
    <property type="component" value="Unplaced"/>
</dbReference>
<keyword evidence="1" id="KW-1133">Transmembrane helix</keyword>
<sequence>MPSWNKVCFIAISLAIMLQLMALTWAVLAFVLTGYRKIQIFCLINLSIIICYLLSTVLTNFATNDIQTYGT</sequence>
<dbReference type="WBParaSite" id="PDA_v2.g11432.t1">
    <property type="protein sequence ID" value="PDA_v2.g11432.t1"/>
    <property type="gene ID" value="PDA_v2.g11432"/>
</dbReference>
<feature type="transmembrane region" description="Helical" evidence="1">
    <location>
        <begin position="38"/>
        <end position="62"/>
    </location>
</feature>
<feature type="transmembrane region" description="Helical" evidence="1">
    <location>
        <begin position="7"/>
        <end position="32"/>
    </location>
</feature>
<evidence type="ECO:0000256" key="1">
    <source>
        <dbReference type="SAM" id="Phobius"/>
    </source>
</evidence>
<keyword evidence="1" id="KW-0812">Transmembrane</keyword>
<evidence type="ECO:0000313" key="3">
    <source>
        <dbReference type="WBParaSite" id="PDA_v2.g11432.t1"/>
    </source>
</evidence>
<evidence type="ECO:0000313" key="2">
    <source>
        <dbReference type="Proteomes" id="UP000887578"/>
    </source>
</evidence>
<keyword evidence="2" id="KW-1185">Reference proteome</keyword>
<accession>A0A914P2H3</accession>
<proteinExistence type="predicted"/>
<protein>
    <submittedName>
        <fullName evidence="3">Uncharacterized protein</fullName>
    </submittedName>
</protein>
<reference evidence="3" key="1">
    <citation type="submission" date="2022-11" db="UniProtKB">
        <authorList>
            <consortium name="WormBaseParasite"/>
        </authorList>
    </citation>
    <scope>IDENTIFICATION</scope>
</reference>